<feature type="domain" description="HTH lysR-type" evidence="6">
    <location>
        <begin position="1"/>
        <end position="57"/>
    </location>
</feature>
<comment type="similarity">
    <text evidence="1">Belongs to the LysR transcriptional regulatory family.</text>
</comment>
<dbReference type="PROSITE" id="PS50931">
    <property type="entry name" value="HTH_LYSR"/>
    <property type="match status" value="1"/>
</dbReference>
<dbReference type="AlphaFoldDB" id="A0A939BBJ4"/>
<dbReference type="Proteomes" id="UP000713880">
    <property type="component" value="Unassembled WGS sequence"/>
</dbReference>
<dbReference type="CDD" id="cd05466">
    <property type="entry name" value="PBP2_LTTR_substrate"/>
    <property type="match status" value="1"/>
</dbReference>
<protein>
    <submittedName>
        <fullName evidence="7">LysR family transcriptional regulator</fullName>
    </submittedName>
</protein>
<reference evidence="7" key="1">
    <citation type="submission" date="2020-08" db="EMBL/GenBank/DDBJ databases">
        <authorList>
            <person name="Cejkova D."/>
            <person name="Kubasova T."/>
            <person name="Jahodarova E."/>
            <person name="Rychlik I."/>
        </authorList>
    </citation>
    <scope>NUCLEOTIDE SEQUENCE</scope>
    <source>
        <strain evidence="7">An420c</strain>
    </source>
</reference>
<feature type="region of interest" description="Disordered" evidence="5">
    <location>
        <begin position="313"/>
        <end position="333"/>
    </location>
</feature>
<evidence type="ECO:0000256" key="2">
    <source>
        <dbReference type="ARBA" id="ARBA00023015"/>
    </source>
</evidence>
<dbReference type="InterPro" id="IPR036390">
    <property type="entry name" value="WH_DNA-bd_sf"/>
</dbReference>
<keyword evidence="8" id="KW-1185">Reference proteome</keyword>
<evidence type="ECO:0000256" key="5">
    <source>
        <dbReference type="SAM" id="MobiDB-lite"/>
    </source>
</evidence>
<keyword evidence="3" id="KW-0238">DNA-binding</keyword>
<dbReference type="Gene3D" id="3.40.190.290">
    <property type="match status" value="1"/>
</dbReference>
<evidence type="ECO:0000259" key="6">
    <source>
        <dbReference type="PROSITE" id="PS50931"/>
    </source>
</evidence>
<organism evidence="7 8">
    <name type="scientific">Mordavella massiliensis</name>
    <dbReference type="NCBI Taxonomy" id="1871024"/>
    <lineage>
        <taxon>Bacteria</taxon>
        <taxon>Bacillati</taxon>
        <taxon>Bacillota</taxon>
        <taxon>Clostridia</taxon>
        <taxon>Eubacteriales</taxon>
        <taxon>Clostridiaceae</taxon>
        <taxon>Mordavella</taxon>
    </lineage>
</organism>
<keyword evidence="4" id="KW-0804">Transcription</keyword>
<dbReference type="Pfam" id="PF00126">
    <property type="entry name" value="HTH_1"/>
    <property type="match status" value="1"/>
</dbReference>
<dbReference type="PANTHER" id="PTHR30126">
    <property type="entry name" value="HTH-TYPE TRANSCRIPTIONAL REGULATOR"/>
    <property type="match status" value="1"/>
</dbReference>
<accession>A0A939BBJ4</accession>
<dbReference type="InterPro" id="IPR036388">
    <property type="entry name" value="WH-like_DNA-bd_sf"/>
</dbReference>
<dbReference type="EMBL" id="JACJLV010000003">
    <property type="protein sequence ID" value="MBM6825792.1"/>
    <property type="molecule type" value="Genomic_DNA"/>
</dbReference>
<dbReference type="InterPro" id="IPR005119">
    <property type="entry name" value="LysR_subst-bd"/>
</dbReference>
<dbReference type="Gene3D" id="1.10.10.10">
    <property type="entry name" value="Winged helix-like DNA-binding domain superfamily/Winged helix DNA-binding domain"/>
    <property type="match status" value="1"/>
</dbReference>
<dbReference type="PANTHER" id="PTHR30126:SF96">
    <property type="entry name" value="TRANSCRIPTIONAL REGULATORY PROTEIN, LYSR FAMILY"/>
    <property type="match status" value="1"/>
</dbReference>
<gene>
    <name evidence="7" type="ORF">H6A13_01560</name>
</gene>
<dbReference type="PRINTS" id="PR00039">
    <property type="entry name" value="HTHLYSR"/>
</dbReference>
<evidence type="ECO:0000256" key="4">
    <source>
        <dbReference type="ARBA" id="ARBA00023163"/>
    </source>
</evidence>
<dbReference type="SUPFAM" id="SSF53850">
    <property type="entry name" value="Periplasmic binding protein-like II"/>
    <property type="match status" value="1"/>
</dbReference>
<dbReference type="FunFam" id="1.10.10.10:FF:000001">
    <property type="entry name" value="LysR family transcriptional regulator"/>
    <property type="match status" value="1"/>
</dbReference>
<dbReference type="RefSeq" id="WP_204907856.1">
    <property type="nucleotide sequence ID" value="NZ_JACJLV010000003.1"/>
</dbReference>
<dbReference type="SUPFAM" id="SSF46785">
    <property type="entry name" value="Winged helix' DNA-binding domain"/>
    <property type="match status" value="1"/>
</dbReference>
<evidence type="ECO:0000313" key="7">
    <source>
        <dbReference type="EMBL" id="MBM6825792.1"/>
    </source>
</evidence>
<name>A0A939BBJ4_9CLOT</name>
<sequence>MFTWKKYVCEVYRERSFSKAAQNLYISQPSLSARIKKVEEQIGVPLFDRSTSPLQLTEAGRIYIRAAEEISVIEQRVENAINNLNTLQTGRLSIGASNLFAAYVLPPLISRFKQRYPKIDVQIVEGNTDQLEAMLSSGGLDFVIDNYHYDSTLYSKESYCTEHILLAVPRHFPINKELEMFQLSFEDIRGEGASDADTPDVPLAYFSSLPFIMLTPGNDTRIRGERLCHEAGFSPDIILELQQQATAYMAASTQLGAAFISDMLVRRLPSFENLVYYKLAGDQALRRVFFYYKRHKYKTRAMEEFISLMHTSGDTVSPPDDTTAPLRSQEIQH</sequence>
<comment type="caution">
    <text evidence="7">The sequence shown here is derived from an EMBL/GenBank/DDBJ whole genome shotgun (WGS) entry which is preliminary data.</text>
</comment>
<dbReference type="GO" id="GO:0003700">
    <property type="term" value="F:DNA-binding transcription factor activity"/>
    <property type="evidence" value="ECO:0007669"/>
    <property type="project" value="InterPro"/>
</dbReference>
<reference evidence="7" key="2">
    <citation type="journal article" date="2021" name="Sci. Rep.">
        <title>The distribution of antibiotic resistance genes in chicken gut microbiota commensals.</title>
        <authorList>
            <person name="Juricova H."/>
            <person name="Matiasovicova J."/>
            <person name="Kubasova T."/>
            <person name="Cejkova D."/>
            <person name="Rychlik I."/>
        </authorList>
    </citation>
    <scope>NUCLEOTIDE SEQUENCE</scope>
    <source>
        <strain evidence="7">An420c</strain>
    </source>
</reference>
<proteinExistence type="inferred from homology"/>
<evidence type="ECO:0000256" key="1">
    <source>
        <dbReference type="ARBA" id="ARBA00009437"/>
    </source>
</evidence>
<evidence type="ECO:0000256" key="3">
    <source>
        <dbReference type="ARBA" id="ARBA00023125"/>
    </source>
</evidence>
<dbReference type="Pfam" id="PF03466">
    <property type="entry name" value="LysR_substrate"/>
    <property type="match status" value="2"/>
</dbReference>
<keyword evidence="2" id="KW-0805">Transcription regulation</keyword>
<dbReference type="InterPro" id="IPR000847">
    <property type="entry name" value="LysR_HTH_N"/>
</dbReference>
<dbReference type="GO" id="GO:0003677">
    <property type="term" value="F:DNA binding"/>
    <property type="evidence" value="ECO:0007669"/>
    <property type="project" value="UniProtKB-KW"/>
</dbReference>
<evidence type="ECO:0000313" key="8">
    <source>
        <dbReference type="Proteomes" id="UP000713880"/>
    </source>
</evidence>